<dbReference type="PANTHER" id="PTHR36302:SF1">
    <property type="entry name" value="COPPER CHAPERONE PCU(A)C"/>
    <property type="match status" value="1"/>
</dbReference>
<dbReference type="EMBL" id="RCUX01000006">
    <property type="protein sequence ID" value="RLP75707.1"/>
    <property type="molecule type" value="Genomic_DNA"/>
</dbReference>
<dbReference type="SUPFAM" id="SSF110087">
    <property type="entry name" value="DR1885-like metal-binding protein"/>
    <property type="match status" value="1"/>
</dbReference>
<name>A0A3L7A6C1_9MICO</name>
<protein>
    <submittedName>
        <fullName evidence="2">Copper chaperone PCu(A)C</fullName>
    </submittedName>
</protein>
<evidence type="ECO:0000256" key="1">
    <source>
        <dbReference type="SAM" id="SignalP"/>
    </source>
</evidence>
<dbReference type="Pfam" id="PF04314">
    <property type="entry name" value="PCuAC"/>
    <property type="match status" value="1"/>
</dbReference>
<dbReference type="InterPro" id="IPR007410">
    <property type="entry name" value="LpqE-like"/>
</dbReference>
<accession>A0A3L7A6C1</accession>
<dbReference type="PANTHER" id="PTHR36302">
    <property type="entry name" value="BLR7088 PROTEIN"/>
    <property type="match status" value="1"/>
</dbReference>
<dbReference type="AlphaFoldDB" id="A0A3L7A6C1"/>
<proteinExistence type="predicted"/>
<comment type="caution">
    <text evidence="2">The sequence shown here is derived from an EMBL/GenBank/DDBJ whole genome shotgun (WGS) entry which is preliminary data.</text>
</comment>
<dbReference type="Gene3D" id="2.60.40.1890">
    <property type="entry name" value="PCu(A)C copper chaperone"/>
    <property type="match status" value="1"/>
</dbReference>
<keyword evidence="1" id="KW-0732">Signal</keyword>
<evidence type="ECO:0000313" key="2">
    <source>
        <dbReference type="EMBL" id="RLP75707.1"/>
    </source>
</evidence>
<gene>
    <name evidence="2" type="ORF">D9V32_09580</name>
</gene>
<organism evidence="2 3">
    <name type="scientific">Mycetocola tolaasinivorans</name>
    <dbReference type="NCBI Taxonomy" id="76635"/>
    <lineage>
        <taxon>Bacteria</taxon>
        <taxon>Bacillati</taxon>
        <taxon>Actinomycetota</taxon>
        <taxon>Actinomycetes</taxon>
        <taxon>Micrococcales</taxon>
        <taxon>Microbacteriaceae</taxon>
        <taxon>Mycetocola</taxon>
    </lineage>
</organism>
<keyword evidence="3" id="KW-1185">Reference proteome</keyword>
<evidence type="ECO:0000313" key="3">
    <source>
        <dbReference type="Proteomes" id="UP000272503"/>
    </source>
</evidence>
<dbReference type="Proteomes" id="UP000272503">
    <property type="component" value="Unassembled WGS sequence"/>
</dbReference>
<dbReference type="RefSeq" id="WP_121648683.1">
    <property type="nucleotide sequence ID" value="NZ_RCUX01000006.1"/>
</dbReference>
<reference evidence="2 3" key="1">
    <citation type="submission" date="2018-10" db="EMBL/GenBank/DDBJ databases">
        <authorList>
            <person name="Li J."/>
        </authorList>
    </citation>
    <scope>NUCLEOTIDE SEQUENCE [LARGE SCALE GENOMIC DNA]</scope>
    <source>
        <strain evidence="2 3">IF 016277</strain>
    </source>
</reference>
<feature type="chain" id="PRO_5038666019" evidence="1">
    <location>
        <begin position="29"/>
        <end position="186"/>
    </location>
</feature>
<sequence>MITRTSTRLGLIAAAALLVLTGCSSTEAPGAGASASPSEDAATVHRVPAGVTLTDAWVKATTEGMSAVFGDIVNTGSEDVTLSAAGVSESRMVELHETVDNGSGQMVMRQKDGGFVIPAGGTFELRPGGNHIMLMDLTGPLVAGNTVTLTLAFMDGSVIEQAVPIKDFAGANETYESEAPTPGSGH</sequence>
<dbReference type="PROSITE" id="PS51257">
    <property type="entry name" value="PROKAR_LIPOPROTEIN"/>
    <property type="match status" value="1"/>
</dbReference>
<dbReference type="OrthoDB" id="9796962at2"/>
<dbReference type="InterPro" id="IPR036182">
    <property type="entry name" value="PCuAC_sf"/>
</dbReference>
<feature type="signal peptide" evidence="1">
    <location>
        <begin position="1"/>
        <end position="28"/>
    </location>
</feature>
<dbReference type="InterPro" id="IPR058248">
    <property type="entry name" value="Lxx211020-like"/>
</dbReference>